<keyword evidence="2" id="KW-0808">Transferase</keyword>
<evidence type="ECO:0000256" key="1">
    <source>
        <dbReference type="ARBA" id="ARBA00007677"/>
    </source>
</evidence>
<protein>
    <submittedName>
        <fullName evidence="3">Uncharacterized protein</fullName>
    </submittedName>
</protein>
<dbReference type="eggNOG" id="KOG4472">
    <property type="taxonomic scope" value="Eukaryota"/>
</dbReference>
<dbReference type="RefSeq" id="XP_005783126.1">
    <property type="nucleotide sequence ID" value="XM_005783069.1"/>
</dbReference>
<dbReference type="Gene3D" id="3.90.550.10">
    <property type="entry name" value="Spore Coat Polysaccharide Biosynthesis Protein SpsA, Chain A"/>
    <property type="match status" value="1"/>
</dbReference>
<evidence type="ECO:0000256" key="2">
    <source>
        <dbReference type="ARBA" id="ARBA00022679"/>
    </source>
</evidence>
<dbReference type="GO" id="GO:0000032">
    <property type="term" value="P:cell wall mannoprotein biosynthetic process"/>
    <property type="evidence" value="ECO:0007669"/>
    <property type="project" value="TreeGrafter"/>
</dbReference>
<dbReference type="PaxDb" id="2903-EOD30697"/>
<dbReference type="SUPFAM" id="SSF53448">
    <property type="entry name" value="Nucleotide-diphospho-sugar transferases"/>
    <property type="match status" value="1"/>
</dbReference>
<dbReference type="GO" id="GO:0016020">
    <property type="term" value="C:membrane"/>
    <property type="evidence" value="ECO:0007669"/>
    <property type="project" value="InterPro"/>
</dbReference>
<sequence length="508" mass="56914">MQPRHTPTCHYGPPIDEEKGQQKVLVSSKKLRACEEEVNARLRYLGYQLVFGSGTGGADDDPCQSRYGTLAAAQRACGQMPSCRRVLTLRTATPCVVGMDATDDAGNIEGWLAKERPAMQSSEPVTRGEVAEAAEGMFPDVAGYSRIEQEARALHATWPADRPRAVVLTLAFPLHLGEYSIRGRRLAQSYSKRTGGECTQLQSILQSTRNLRREMGRWPGGAYPLAVWNPDMDEKDMAEIRAAGSGLPAVWFPRIAFDERALARYHRHEEVLRLFRAMHPFDNVSIPTAWHGFGYRQMCRFFAGIIFHAPVMREFDFYLRIDGGDSRLTSLAPTDLFAMFQQRQLAYGYLAVHADRGWIDVGLGSLVSAFAALPGVNFDEQLVAPFVAGGGAQLPLLYNGSYYYNNFEMVDMRPFRARRLWSFFRFVDRSHAFLHNAIGDADFRSLAVALILQPKNVHRLSTKEAGYYHPLPWCFTGRPPPLMLQGSDRQGGFRVEVAATCTGRRHVP</sequence>
<dbReference type="HOGENOM" id="CLU_536875_0_0_1"/>
<accession>A0A0D3K4L2</accession>
<dbReference type="InterPro" id="IPR002685">
    <property type="entry name" value="Glyco_trans_15"/>
</dbReference>
<dbReference type="Pfam" id="PF01793">
    <property type="entry name" value="Glyco_transf_15"/>
    <property type="match status" value="1"/>
</dbReference>
<dbReference type="KEGG" id="ehx:EMIHUDRAFT_232500"/>
<reference evidence="4" key="1">
    <citation type="journal article" date="2013" name="Nature">
        <title>Pan genome of the phytoplankton Emiliania underpins its global distribution.</title>
        <authorList>
            <person name="Read B.A."/>
            <person name="Kegel J."/>
            <person name="Klute M.J."/>
            <person name="Kuo A."/>
            <person name="Lefebvre S.C."/>
            <person name="Maumus F."/>
            <person name="Mayer C."/>
            <person name="Miller J."/>
            <person name="Monier A."/>
            <person name="Salamov A."/>
            <person name="Young J."/>
            <person name="Aguilar M."/>
            <person name="Claverie J.M."/>
            <person name="Frickenhaus S."/>
            <person name="Gonzalez K."/>
            <person name="Herman E.K."/>
            <person name="Lin Y.C."/>
            <person name="Napier J."/>
            <person name="Ogata H."/>
            <person name="Sarno A.F."/>
            <person name="Shmutz J."/>
            <person name="Schroeder D."/>
            <person name="de Vargas C."/>
            <person name="Verret F."/>
            <person name="von Dassow P."/>
            <person name="Valentin K."/>
            <person name="Van de Peer Y."/>
            <person name="Wheeler G."/>
            <person name="Dacks J.B."/>
            <person name="Delwiche C.F."/>
            <person name="Dyhrman S.T."/>
            <person name="Glockner G."/>
            <person name="John U."/>
            <person name="Richards T."/>
            <person name="Worden A.Z."/>
            <person name="Zhang X."/>
            <person name="Grigoriev I.V."/>
            <person name="Allen A.E."/>
            <person name="Bidle K."/>
            <person name="Borodovsky M."/>
            <person name="Bowler C."/>
            <person name="Brownlee C."/>
            <person name="Cock J.M."/>
            <person name="Elias M."/>
            <person name="Gladyshev V.N."/>
            <person name="Groth M."/>
            <person name="Guda C."/>
            <person name="Hadaegh A."/>
            <person name="Iglesias-Rodriguez M.D."/>
            <person name="Jenkins J."/>
            <person name="Jones B.M."/>
            <person name="Lawson T."/>
            <person name="Leese F."/>
            <person name="Lindquist E."/>
            <person name="Lobanov A."/>
            <person name="Lomsadze A."/>
            <person name="Malik S.B."/>
            <person name="Marsh M.E."/>
            <person name="Mackinder L."/>
            <person name="Mock T."/>
            <person name="Mueller-Roeber B."/>
            <person name="Pagarete A."/>
            <person name="Parker M."/>
            <person name="Probert I."/>
            <person name="Quesneville H."/>
            <person name="Raines C."/>
            <person name="Rensing S.A."/>
            <person name="Riano-Pachon D.M."/>
            <person name="Richier S."/>
            <person name="Rokitta S."/>
            <person name="Shiraiwa Y."/>
            <person name="Soanes D.M."/>
            <person name="van der Giezen M."/>
            <person name="Wahlund T.M."/>
            <person name="Williams B."/>
            <person name="Wilson W."/>
            <person name="Wolfe G."/>
            <person name="Wurch L.L."/>
        </authorList>
    </citation>
    <scope>NUCLEOTIDE SEQUENCE</scope>
</reference>
<dbReference type="EnsemblProtists" id="EOD30697">
    <property type="protein sequence ID" value="EOD30697"/>
    <property type="gene ID" value="EMIHUDRAFT_232500"/>
</dbReference>
<evidence type="ECO:0000313" key="3">
    <source>
        <dbReference type="EnsemblProtists" id="EOD30697"/>
    </source>
</evidence>
<dbReference type="PANTHER" id="PTHR31121:SF6">
    <property type="entry name" value="ALPHA-1,2 MANNOSYLTRANSFERASE KTR1"/>
    <property type="match status" value="1"/>
</dbReference>
<name>A0A0D3K4L2_EMIH1</name>
<organism evidence="3 4">
    <name type="scientific">Emiliania huxleyi (strain CCMP1516)</name>
    <dbReference type="NCBI Taxonomy" id="280463"/>
    <lineage>
        <taxon>Eukaryota</taxon>
        <taxon>Haptista</taxon>
        <taxon>Haptophyta</taxon>
        <taxon>Prymnesiophyceae</taxon>
        <taxon>Isochrysidales</taxon>
        <taxon>Noelaerhabdaceae</taxon>
        <taxon>Emiliania</taxon>
    </lineage>
</organism>
<dbReference type="InterPro" id="IPR029044">
    <property type="entry name" value="Nucleotide-diphossugar_trans"/>
</dbReference>
<evidence type="ECO:0000313" key="4">
    <source>
        <dbReference type="Proteomes" id="UP000013827"/>
    </source>
</evidence>
<dbReference type="PANTHER" id="PTHR31121">
    <property type="entry name" value="ALPHA-1,2 MANNOSYLTRANSFERASE KTR1"/>
    <property type="match status" value="1"/>
</dbReference>
<dbReference type="Proteomes" id="UP000013827">
    <property type="component" value="Unassembled WGS sequence"/>
</dbReference>
<keyword evidence="4" id="KW-1185">Reference proteome</keyword>
<dbReference type="GO" id="GO:0005794">
    <property type="term" value="C:Golgi apparatus"/>
    <property type="evidence" value="ECO:0007669"/>
    <property type="project" value="TreeGrafter"/>
</dbReference>
<dbReference type="GeneID" id="17275970"/>
<dbReference type="AlphaFoldDB" id="A0A0D3K4L2"/>
<comment type="similarity">
    <text evidence="1">Belongs to the glycosyltransferase 15 family.</text>
</comment>
<proteinExistence type="inferred from homology"/>
<dbReference type="GO" id="GO:0000026">
    <property type="term" value="F:alpha-1,2-mannosyltransferase activity"/>
    <property type="evidence" value="ECO:0007669"/>
    <property type="project" value="TreeGrafter"/>
</dbReference>
<dbReference type="GO" id="GO:0006487">
    <property type="term" value="P:protein N-linked glycosylation"/>
    <property type="evidence" value="ECO:0007669"/>
    <property type="project" value="TreeGrafter"/>
</dbReference>
<reference evidence="3" key="2">
    <citation type="submission" date="2024-10" db="UniProtKB">
        <authorList>
            <consortium name="EnsemblProtists"/>
        </authorList>
    </citation>
    <scope>IDENTIFICATION</scope>
</reference>